<dbReference type="Pfam" id="PF00002">
    <property type="entry name" value="7tm_2"/>
    <property type="match status" value="1"/>
</dbReference>
<dbReference type="Proteomes" id="UP000283509">
    <property type="component" value="Unassembled WGS sequence"/>
</dbReference>
<proteinExistence type="predicted"/>
<dbReference type="PROSITE" id="PS50261">
    <property type="entry name" value="G_PROTEIN_RECEP_F2_4"/>
    <property type="match status" value="1"/>
</dbReference>
<feature type="domain" description="G-protein coupled receptors family 2 profile 2" evidence="9">
    <location>
        <begin position="107"/>
        <end position="348"/>
    </location>
</feature>
<reference evidence="10 11" key="2">
    <citation type="submission" date="2019-01" db="EMBL/GenBank/DDBJ databases">
        <title>The decoding of complex shrimp genome reveals the adaptation for benthos swimmer, frequently molting mechanism and breeding impact on genome.</title>
        <authorList>
            <person name="Sun Y."/>
            <person name="Gao Y."/>
            <person name="Yu Y."/>
        </authorList>
    </citation>
    <scope>NUCLEOTIDE SEQUENCE [LARGE SCALE GENOMIC DNA]</scope>
    <source>
        <tissue evidence="10">Muscle</tissue>
    </source>
</reference>
<dbReference type="EMBL" id="QCYY01002929">
    <property type="protein sequence ID" value="ROT66471.1"/>
    <property type="molecule type" value="Genomic_DNA"/>
</dbReference>
<keyword evidence="3 7" id="KW-1133">Transmembrane helix</keyword>
<dbReference type="PRINTS" id="PR00249">
    <property type="entry name" value="GPCRSECRETIN"/>
</dbReference>
<dbReference type="PROSITE" id="PS50221">
    <property type="entry name" value="GAIN_B"/>
    <property type="match status" value="1"/>
</dbReference>
<evidence type="ECO:0000256" key="2">
    <source>
        <dbReference type="ARBA" id="ARBA00022692"/>
    </source>
</evidence>
<dbReference type="SMART" id="SM00303">
    <property type="entry name" value="GPS"/>
    <property type="match status" value="1"/>
</dbReference>
<evidence type="ECO:0000256" key="3">
    <source>
        <dbReference type="ARBA" id="ARBA00022989"/>
    </source>
</evidence>
<dbReference type="InterPro" id="IPR046338">
    <property type="entry name" value="GAIN_dom_sf"/>
</dbReference>
<keyword evidence="5" id="KW-1015">Disulfide bond</keyword>
<dbReference type="Pfam" id="PF01825">
    <property type="entry name" value="GPS"/>
    <property type="match status" value="1"/>
</dbReference>
<gene>
    <name evidence="10" type="ORF">C7M84_015502</name>
</gene>
<feature type="transmembrane region" description="Helical" evidence="7">
    <location>
        <begin position="214"/>
        <end position="236"/>
    </location>
</feature>
<feature type="domain" description="GAIN-B" evidence="8">
    <location>
        <begin position="1"/>
        <end position="101"/>
    </location>
</feature>
<evidence type="ECO:0000259" key="8">
    <source>
        <dbReference type="PROSITE" id="PS50221"/>
    </source>
</evidence>
<dbReference type="InterPro" id="IPR057244">
    <property type="entry name" value="GAIN_B"/>
</dbReference>
<evidence type="ECO:0000256" key="1">
    <source>
        <dbReference type="ARBA" id="ARBA00004141"/>
    </source>
</evidence>
<comment type="caution">
    <text evidence="10">The sequence shown here is derived from an EMBL/GenBank/DDBJ whole genome shotgun (WGS) entry which is preliminary data.</text>
</comment>
<dbReference type="GO" id="GO:0007166">
    <property type="term" value="P:cell surface receptor signaling pathway"/>
    <property type="evidence" value="ECO:0007669"/>
    <property type="project" value="InterPro"/>
</dbReference>
<name>A0A423SQL2_PENVA</name>
<feature type="transmembrane region" description="Helical" evidence="7">
    <location>
        <begin position="262"/>
        <end position="285"/>
    </location>
</feature>
<evidence type="ECO:0000256" key="4">
    <source>
        <dbReference type="ARBA" id="ARBA00023136"/>
    </source>
</evidence>
<dbReference type="InterPro" id="IPR017981">
    <property type="entry name" value="GPCR_2-like_7TM"/>
</dbReference>
<dbReference type="OrthoDB" id="6359515at2759"/>
<keyword evidence="2 7" id="KW-0812">Transmembrane</keyword>
<sequence length="427" mass="47447">MSLGNATHSVNFTSLGEGVLLRLEHAAGESGPGFRNLYRDQRPGEIPTPVPGTAKCVYWDHDNSVWLPDGCKLVNTTHDVTFCHCNHLTMISIITDIHGYVGRDPVLDVMGTVLTSASCISLLLAFCIFQFCKNIASTRVSINKQLCVSLGISHCLLLFLLDRDFLKLSETGCSISAMALHYWVTASVCWMLAEGGHLFQKVQHVLSPTHYMPAYWMIGYGFPLIIVLITVLVGYANESWLGQKAYAPEGSEFCWLSTDQGYIWSFIGPLIIVIVINTICLVLALRSAAILEANKQKTLPQQLRMWIKGCFSLNCILGTTWVFGLLYLNTSHFFAYGIMILILHCLVNDTVREALVNTFPDAVKNLLHQHPRNRQSAMSTSRAQSHGPRRRVSVPSSIHLQTSSTTSSSLPSPTRRLSEPNLSQHIR</sequence>
<feature type="compositionally biased region" description="Low complexity" evidence="6">
    <location>
        <begin position="402"/>
        <end position="415"/>
    </location>
</feature>
<feature type="transmembrane region" description="Helical" evidence="7">
    <location>
        <begin position="141"/>
        <end position="161"/>
    </location>
</feature>
<feature type="transmembrane region" description="Helical" evidence="7">
    <location>
        <begin position="333"/>
        <end position="351"/>
    </location>
</feature>
<organism evidence="10 11">
    <name type="scientific">Penaeus vannamei</name>
    <name type="common">Whiteleg shrimp</name>
    <name type="synonym">Litopenaeus vannamei</name>
    <dbReference type="NCBI Taxonomy" id="6689"/>
    <lineage>
        <taxon>Eukaryota</taxon>
        <taxon>Metazoa</taxon>
        <taxon>Ecdysozoa</taxon>
        <taxon>Arthropoda</taxon>
        <taxon>Crustacea</taxon>
        <taxon>Multicrustacea</taxon>
        <taxon>Malacostraca</taxon>
        <taxon>Eumalacostraca</taxon>
        <taxon>Eucarida</taxon>
        <taxon>Decapoda</taxon>
        <taxon>Dendrobranchiata</taxon>
        <taxon>Penaeoidea</taxon>
        <taxon>Penaeidae</taxon>
        <taxon>Penaeus</taxon>
    </lineage>
</organism>
<feature type="compositionally biased region" description="Polar residues" evidence="6">
    <location>
        <begin position="374"/>
        <end position="384"/>
    </location>
</feature>
<dbReference type="PANTHER" id="PTHR12011:SF465">
    <property type="entry name" value="GPS DOMAIN-CONTAINING PROTEIN"/>
    <property type="match status" value="1"/>
</dbReference>
<evidence type="ECO:0000256" key="5">
    <source>
        <dbReference type="ARBA" id="ARBA00023157"/>
    </source>
</evidence>
<evidence type="ECO:0000313" key="11">
    <source>
        <dbReference type="Proteomes" id="UP000283509"/>
    </source>
</evidence>
<dbReference type="GO" id="GO:0004930">
    <property type="term" value="F:G protein-coupled receptor activity"/>
    <property type="evidence" value="ECO:0007669"/>
    <property type="project" value="InterPro"/>
</dbReference>
<accession>A0A423SQL2</accession>
<evidence type="ECO:0000256" key="6">
    <source>
        <dbReference type="SAM" id="MobiDB-lite"/>
    </source>
</evidence>
<dbReference type="Gene3D" id="1.20.1070.10">
    <property type="entry name" value="Rhodopsin 7-helix transmembrane proteins"/>
    <property type="match status" value="1"/>
</dbReference>
<protein>
    <submittedName>
        <fullName evidence="10">Latrophilin-like protein 2</fullName>
    </submittedName>
</protein>
<evidence type="ECO:0000256" key="7">
    <source>
        <dbReference type="SAM" id="Phobius"/>
    </source>
</evidence>
<evidence type="ECO:0000313" key="10">
    <source>
        <dbReference type="EMBL" id="ROT66471.1"/>
    </source>
</evidence>
<feature type="transmembrane region" description="Helical" evidence="7">
    <location>
        <begin position="306"/>
        <end position="327"/>
    </location>
</feature>
<evidence type="ECO:0000259" key="9">
    <source>
        <dbReference type="PROSITE" id="PS50261"/>
    </source>
</evidence>
<feature type="transmembrane region" description="Helical" evidence="7">
    <location>
        <begin position="173"/>
        <end position="193"/>
    </location>
</feature>
<dbReference type="GO" id="GO:0005886">
    <property type="term" value="C:plasma membrane"/>
    <property type="evidence" value="ECO:0007669"/>
    <property type="project" value="TreeGrafter"/>
</dbReference>
<dbReference type="PANTHER" id="PTHR12011">
    <property type="entry name" value="ADHESION G-PROTEIN COUPLED RECEPTOR"/>
    <property type="match status" value="1"/>
</dbReference>
<dbReference type="InterPro" id="IPR000203">
    <property type="entry name" value="GPS"/>
</dbReference>
<dbReference type="AlphaFoldDB" id="A0A423SQL2"/>
<comment type="subcellular location">
    <subcellularLocation>
        <location evidence="1">Membrane</location>
        <topology evidence="1">Multi-pass membrane protein</topology>
    </subcellularLocation>
</comment>
<keyword evidence="4 7" id="KW-0472">Membrane</keyword>
<keyword evidence="11" id="KW-1185">Reference proteome</keyword>
<feature type="region of interest" description="Disordered" evidence="6">
    <location>
        <begin position="370"/>
        <end position="427"/>
    </location>
</feature>
<feature type="transmembrane region" description="Helical" evidence="7">
    <location>
        <begin position="109"/>
        <end position="129"/>
    </location>
</feature>
<dbReference type="Gene3D" id="2.60.220.50">
    <property type="match status" value="1"/>
</dbReference>
<reference evidence="10 11" key="1">
    <citation type="submission" date="2018-04" db="EMBL/GenBank/DDBJ databases">
        <authorList>
            <person name="Zhang X."/>
            <person name="Yuan J."/>
            <person name="Li F."/>
            <person name="Xiang J."/>
        </authorList>
    </citation>
    <scope>NUCLEOTIDE SEQUENCE [LARGE SCALE GENOMIC DNA]</scope>
    <source>
        <tissue evidence="10">Muscle</tissue>
    </source>
</reference>
<dbReference type="InterPro" id="IPR000832">
    <property type="entry name" value="GPCR_2_secretin-like"/>
</dbReference>